<accession>A0A2Z6PNZ0</accession>
<reference evidence="2" key="1">
    <citation type="journal article" date="2017" name="Front. Plant Sci.">
        <title>Climate Clever Clovers: New Paradigm to Reduce the Environmental Footprint of Ruminants by Breeding Low Methanogenic Forages Utilizing Haplotype Variation.</title>
        <authorList>
            <person name="Kaur P."/>
            <person name="Appels R."/>
            <person name="Bayer P.E."/>
            <person name="Keeble-Gagnere G."/>
            <person name="Wang J."/>
            <person name="Hirakawa H."/>
            <person name="Shirasawa K."/>
            <person name="Vercoe P."/>
            <person name="Stefanova K."/>
            <person name="Durmic Z."/>
            <person name="Nichols P."/>
            <person name="Revell C."/>
            <person name="Isobe S.N."/>
            <person name="Edwards D."/>
            <person name="Erskine W."/>
        </authorList>
    </citation>
    <scope>NUCLEOTIDE SEQUENCE [LARGE SCALE GENOMIC DNA]</scope>
    <source>
        <strain evidence="2">cv. Daliak</strain>
    </source>
</reference>
<name>A0A2Z6PNZ0_TRISU</name>
<dbReference type="AlphaFoldDB" id="A0A2Z6PNZ0"/>
<organism evidence="1 2">
    <name type="scientific">Trifolium subterraneum</name>
    <name type="common">Subterranean clover</name>
    <dbReference type="NCBI Taxonomy" id="3900"/>
    <lineage>
        <taxon>Eukaryota</taxon>
        <taxon>Viridiplantae</taxon>
        <taxon>Streptophyta</taxon>
        <taxon>Embryophyta</taxon>
        <taxon>Tracheophyta</taxon>
        <taxon>Spermatophyta</taxon>
        <taxon>Magnoliopsida</taxon>
        <taxon>eudicotyledons</taxon>
        <taxon>Gunneridae</taxon>
        <taxon>Pentapetalae</taxon>
        <taxon>rosids</taxon>
        <taxon>fabids</taxon>
        <taxon>Fabales</taxon>
        <taxon>Fabaceae</taxon>
        <taxon>Papilionoideae</taxon>
        <taxon>50 kb inversion clade</taxon>
        <taxon>NPAAA clade</taxon>
        <taxon>Hologalegina</taxon>
        <taxon>IRL clade</taxon>
        <taxon>Trifolieae</taxon>
        <taxon>Trifolium</taxon>
    </lineage>
</organism>
<gene>
    <name evidence="1" type="ORF">TSUD_244650</name>
</gene>
<protein>
    <submittedName>
        <fullName evidence="1">Uncharacterized protein</fullName>
    </submittedName>
</protein>
<evidence type="ECO:0000313" key="1">
    <source>
        <dbReference type="EMBL" id="GAU47577.1"/>
    </source>
</evidence>
<keyword evidence="2" id="KW-1185">Reference proteome</keyword>
<sequence length="106" mass="11789">MMEGPATIISTRVMLRGSSSAFVSSTTSSIPSMIVDTIPTWWRTVLVTLAGMGDCVAQERSLLALLNQASYLSRLVAQSFPDEREGTIDVSLWLDDDFWSWILIHH</sequence>
<evidence type="ECO:0000313" key="2">
    <source>
        <dbReference type="Proteomes" id="UP000242715"/>
    </source>
</evidence>
<dbReference type="Proteomes" id="UP000242715">
    <property type="component" value="Unassembled WGS sequence"/>
</dbReference>
<proteinExistence type="predicted"/>
<dbReference type="EMBL" id="DF974329">
    <property type="protein sequence ID" value="GAU47577.1"/>
    <property type="molecule type" value="Genomic_DNA"/>
</dbReference>